<feature type="transmembrane region" description="Helical" evidence="10">
    <location>
        <begin position="100"/>
        <end position="122"/>
    </location>
</feature>
<keyword evidence="12" id="KW-1185">Reference proteome</keyword>
<feature type="transmembrane region" description="Helical" evidence="10">
    <location>
        <begin position="192"/>
        <end position="213"/>
    </location>
</feature>
<evidence type="ECO:0000256" key="9">
    <source>
        <dbReference type="ARBA" id="ARBA00023136"/>
    </source>
</evidence>
<keyword evidence="3" id="KW-0813">Transport</keyword>
<keyword evidence="4" id="KW-1003">Cell membrane</keyword>
<comment type="similarity">
    <text evidence="2">Belongs to the SWEET sugar transporter family.</text>
</comment>
<comment type="subcellular location">
    <subcellularLocation>
        <location evidence="1">Cell membrane</location>
        <topology evidence="1">Multi-pass membrane protein</topology>
    </subcellularLocation>
</comment>
<name>A0A225UWU8_9STRA</name>
<evidence type="ECO:0000313" key="12">
    <source>
        <dbReference type="Proteomes" id="UP000198211"/>
    </source>
</evidence>
<dbReference type="EMBL" id="NBNE01010952">
    <property type="protein sequence ID" value="OWY97006.1"/>
    <property type="molecule type" value="Genomic_DNA"/>
</dbReference>
<reference evidence="12" key="1">
    <citation type="submission" date="2017-03" db="EMBL/GenBank/DDBJ databases">
        <title>Phytopthora megakarya and P. palmivora, two closely related causual agents of cacao black pod achieved similar genome size and gene model numbers by different mechanisms.</title>
        <authorList>
            <person name="Ali S."/>
            <person name="Shao J."/>
            <person name="Larry D.J."/>
            <person name="Kronmiller B."/>
            <person name="Shen D."/>
            <person name="Strem M.D."/>
            <person name="Melnick R.L."/>
            <person name="Guiltinan M.J."/>
            <person name="Tyler B.M."/>
            <person name="Meinhardt L.W."/>
            <person name="Bailey B.A."/>
        </authorList>
    </citation>
    <scope>NUCLEOTIDE SEQUENCE [LARGE SCALE GENOMIC DNA]</scope>
    <source>
        <strain evidence="12">zdho120</strain>
    </source>
</reference>
<evidence type="ECO:0000256" key="5">
    <source>
        <dbReference type="ARBA" id="ARBA00022597"/>
    </source>
</evidence>
<dbReference type="PANTHER" id="PTHR10791:SF30">
    <property type="entry name" value="SUGAR TRANSPORTER SWEET1"/>
    <property type="match status" value="1"/>
</dbReference>
<comment type="caution">
    <text evidence="11">The sequence shown here is derived from an EMBL/GenBank/DDBJ whole genome shotgun (WGS) entry which is preliminary data.</text>
</comment>
<evidence type="ECO:0000256" key="8">
    <source>
        <dbReference type="ARBA" id="ARBA00022989"/>
    </source>
</evidence>
<feature type="transmembrane region" description="Helical" evidence="10">
    <location>
        <begin position="41"/>
        <end position="59"/>
    </location>
</feature>
<evidence type="ECO:0000256" key="10">
    <source>
        <dbReference type="SAM" id="Phobius"/>
    </source>
</evidence>
<keyword evidence="6 10" id="KW-0812">Transmembrane</keyword>
<keyword evidence="9 10" id="KW-0472">Membrane</keyword>
<evidence type="ECO:0000256" key="6">
    <source>
        <dbReference type="ARBA" id="ARBA00022692"/>
    </source>
</evidence>
<dbReference type="OrthoDB" id="409725at2759"/>
<proteinExistence type="inferred from homology"/>
<evidence type="ECO:0000256" key="1">
    <source>
        <dbReference type="ARBA" id="ARBA00004651"/>
    </source>
</evidence>
<dbReference type="Proteomes" id="UP000198211">
    <property type="component" value="Unassembled WGS sequence"/>
</dbReference>
<dbReference type="AlphaFoldDB" id="A0A225UWU8"/>
<evidence type="ECO:0000256" key="3">
    <source>
        <dbReference type="ARBA" id="ARBA00022448"/>
    </source>
</evidence>
<dbReference type="FunFam" id="1.20.1280.290:FF:000007">
    <property type="entry name" value="Bidirectional sugar transporter SWEET7"/>
    <property type="match status" value="1"/>
</dbReference>
<dbReference type="GO" id="GO:0005886">
    <property type="term" value="C:plasma membrane"/>
    <property type="evidence" value="ECO:0007669"/>
    <property type="project" value="UniProtKB-SubCell"/>
</dbReference>
<feature type="transmembrane region" description="Helical" evidence="10">
    <location>
        <begin position="65"/>
        <end position="88"/>
    </location>
</feature>
<dbReference type="PANTHER" id="PTHR10791">
    <property type="entry name" value="RAG1-ACTIVATING PROTEIN 1"/>
    <property type="match status" value="1"/>
</dbReference>
<dbReference type="GO" id="GO:0051119">
    <property type="term" value="F:sugar transmembrane transporter activity"/>
    <property type="evidence" value="ECO:0007669"/>
    <property type="project" value="InterPro"/>
</dbReference>
<sequence>MYGSPGDMLVRIWVTCAALTMIYLPSTSVRKIYTDRSTGEISIIPFLTLLTNSHVWMMYGYMCKTWFPSFPVFLIGDIAASCYLFIYWRYSTEQQHTARKIGAVVAFLVLPSTYVIVGGLGYTDQTRAEVGETEGYICAFIVVMLHVVMLKNLVHVIKSRSVASLNVHSLIVGTANTYGWFTYGLITSNWIVSGPHIFVVILHTSALIIYGMLRPSTSSDVVTFRCYVCHQ</sequence>
<dbReference type="Gene3D" id="1.20.1280.290">
    <property type="match status" value="2"/>
</dbReference>
<feature type="transmembrane region" description="Helical" evidence="10">
    <location>
        <begin position="165"/>
        <end position="186"/>
    </location>
</feature>
<gene>
    <name evidence="11" type="ORF">PHMEG_00032569</name>
</gene>
<keyword evidence="5" id="KW-0762">Sugar transport</keyword>
<protein>
    <submittedName>
        <fullName evidence="11">MtN3-like protein</fullName>
    </submittedName>
</protein>
<dbReference type="InterPro" id="IPR004316">
    <property type="entry name" value="SWEET_rpt"/>
</dbReference>
<accession>A0A225UWU8</accession>
<feature type="transmembrane region" description="Helical" evidence="10">
    <location>
        <begin position="134"/>
        <end position="153"/>
    </location>
</feature>
<feature type="transmembrane region" description="Helical" evidence="10">
    <location>
        <begin position="12"/>
        <end position="29"/>
    </location>
</feature>
<dbReference type="InterPro" id="IPR047664">
    <property type="entry name" value="SWEET"/>
</dbReference>
<evidence type="ECO:0000256" key="4">
    <source>
        <dbReference type="ARBA" id="ARBA00022475"/>
    </source>
</evidence>
<evidence type="ECO:0000256" key="2">
    <source>
        <dbReference type="ARBA" id="ARBA00007809"/>
    </source>
</evidence>
<evidence type="ECO:0000313" key="11">
    <source>
        <dbReference type="EMBL" id="OWY97006.1"/>
    </source>
</evidence>
<organism evidence="11 12">
    <name type="scientific">Phytophthora megakarya</name>
    <dbReference type="NCBI Taxonomy" id="4795"/>
    <lineage>
        <taxon>Eukaryota</taxon>
        <taxon>Sar</taxon>
        <taxon>Stramenopiles</taxon>
        <taxon>Oomycota</taxon>
        <taxon>Peronosporomycetes</taxon>
        <taxon>Peronosporales</taxon>
        <taxon>Peronosporaceae</taxon>
        <taxon>Phytophthora</taxon>
    </lineage>
</organism>
<keyword evidence="7" id="KW-0677">Repeat</keyword>
<dbReference type="Pfam" id="PF03083">
    <property type="entry name" value="MtN3_slv"/>
    <property type="match status" value="2"/>
</dbReference>
<evidence type="ECO:0000256" key="7">
    <source>
        <dbReference type="ARBA" id="ARBA00022737"/>
    </source>
</evidence>
<keyword evidence="8 10" id="KW-1133">Transmembrane helix</keyword>